<gene>
    <name evidence="1" type="ORF">LIZ65_14325</name>
</gene>
<dbReference type="RefSeq" id="WP_074017754.1">
    <property type="nucleotide sequence ID" value="NZ_JAJCIQ010000011.1"/>
</dbReference>
<name>A0ABS8DJ44_9FIRM</name>
<reference evidence="1 2" key="1">
    <citation type="submission" date="2021-10" db="EMBL/GenBank/DDBJ databases">
        <title>Collection of gut derived symbiotic bacterial strains cultured from healthy donors.</title>
        <authorList>
            <person name="Lin H."/>
            <person name="Littmann E."/>
            <person name="Kohout C."/>
            <person name="Pamer E.G."/>
        </authorList>
    </citation>
    <scope>NUCLEOTIDE SEQUENCE [LARGE SCALE GENOMIC DNA]</scope>
    <source>
        <strain evidence="1 2">DFI.1.165</strain>
    </source>
</reference>
<dbReference type="EMBL" id="JAJCIS010000011">
    <property type="protein sequence ID" value="MCB7388460.1"/>
    <property type="molecule type" value="Genomic_DNA"/>
</dbReference>
<comment type="caution">
    <text evidence="1">The sequence shown here is derived from an EMBL/GenBank/DDBJ whole genome shotgun (WGS) entry which is preliminary data.</text>
</comment>
<evidence type="ECO:0000313" key="2">
    <source>
        <dbReference type="Proteomes" id="UP001299546"/>
    </source>
</evidence>
<protein>
    <submittedName>
        <fullName evidence="1">Uncharacterized protein</fullName>
    </submittedName>
</protein>
<organism evidence="1 2">
    <name type="scientific">Bariatricus massiliensis</name>
    <dbReference type="NCBI Taxonomy" id="1745713"/>
    <lineage>
        <taxon>Bacteria</taxon>
        <taxon>Bacillati</taxon>
        <taxon>Bacillota</taxon>
        <taxon>Clostridia</taxon>
        <taxon>Lachnospirales</taxon>
        <taxon>Lachnospiraceae</taxon>
        <taxon>Bariatricus</taxon>
    </lineage>
</organism>
<evidence type="ECO:0000313" key="1">
    <source>
        <dbReference type="EMBL" id="MCB7388460.1"/>
    </source>
</evidence>
<dbReference type="Proteomes" id="UP001299546">
    <property type="component" value="Unassembled WGS sequence"/>
</dbReference>
<sequence>MRNDPRGTIITQGNISRINNAFIEEVSCFNNSTGYILVSYSVPERNNTTSIQTLRLNLLRNTTVLNSFGQSMCVCCLQKGMWVNVIFSARMTKSIPPQSNALVVMVQMTPQRPPSPPQRPSSVTTGRIVLIDFDNDYLITANPDNINNQTRFNITNETTFTNRSGAPIRFRNLMPGQMVRVTHANFQTASIPPQTTAFNIRQL</sequence>
<accession>A0ABS8DJ44</accession>
<keyword evidence="2" id="KW-1185">Reference proteome</keyword>
<proteinExistence type="predicted"/>